<dbReference type="KEGG" id="cput:CONPUDRAFT_78122"/>
<feature type="compositionally biased region" description="Polar residues" evidence="1">
    <location>
        <begin position="794"/>
        <end position="823"/>
    </location>
</feature>
<proteinExistence type="predicted"/>
<feature type="region of interest" description="Disordered" evidence="1">
    <location>
        <begin position="333"/>
        <end position="366"/>
    </location>
</feature>
<dbReference type="RefSeq" id="XP_007775491.1">
    <property type="nucleotide sequence ID" value="XM_007777301.1"/>
</dbReference>
<evidence type="ECO:0000313" key="3">
    <source>
        <dbReference type="Proteomes" id="UP000053558"/>
    </source>
</evidence>
<dbReference type="Proteomes" id="UP000053558">
    <property type="component" value="Unassembled WGS sequence"/>
</dbReference>
<evidence type="ECO:0000313" key="2">
    <source>
        <dbReference type="EMBL" id="EIW74483.1"/>
    </source>
</evidence>
<feature type="compositionally biased region" description="Low complexity" evidence="1">
    <location>
        <begin position="156"/>
        <end position="169"/>
    </location>
</feature>
<feature type="compositionally biased region" description="Polar residues" evidence="1">
    <location>
        <begin position="663"/>
        <end position="678"/>
    </location>
</feature>
<dbReference type="GeneID" id="19209712"/>
<dbReference type="OrthoDB" id="2687256at2759"/>
<evidence type="ECO:0000256" key="1">
    <source>
        <dbReference type="SAM" id="MobiDB-lite"/>
    </source>
</evidence>
<dbReference type="AlphaFoldDB" id="R7SE83"/>
<feature type="region of interest" description="Disordered" evidence="1">
    <location>
        <begin position="794"/>
        <end position="826"/>
    </location>
</feature>
<feature type="compositionally biased region" description="Basic and acidic residues" evidence="1">
    <location>
        <begin position="690"/>
        <end position="700"/>
    </location>
</feature>
<gene>
    <name evidence="2" type="ORF">CONPUDRAFT_78122</name>
</gene>
<feature type="compositionally biased region" description="Polar residues" evidence="1">
    <location>
        <begin position="1053"/>
        <end position="1069"/>
    </location>
</feature>
<accession>R7SE83</accession>
<reference evidence="3" key="1">
    <citation type="journal article" date="2012" name="Science">
        <title>The Paleozoic origin of enzymatic lignin decomposition reconstructed from 31 fungal genomes.</title>
        <authorList>
            <person name="Floudas D."/>
            <person name="Binder M."/>
            <person name="Riley R."/>
            <person name="Barry K."/>
            <person name="Blanchette R.A."/>
            <person name="Henrissat B."/>
            <person name="Martinez A.T."/>
            <person name="Otillar R."/>
            <person name="Spatafora J.W."/>
            <person name="Yadav J.S."/>
            <person name="Aerts A."/>
            <person name="Benoit I."/>
            <person name="Boyd A."/>
            <person name="Carlson A."/>
            <person name="Copeland A."/>
            <person name="Coutinho P.M."/>
            <person name="de Vries R.P."/>
            <person name="Ferreira P."/>
            <person name="Findley K."/>
            <person name="Foster B."/>
            <person name="Gaskell J."/>
            <person name="Glotzer D."/>
            <person name="Gorecki P."/>
            <person name="Heitman J."/>
            <person name="Hesse C."/>
            <person name="Hori C."/>
            <person name="Igarashi K."/>
            <person name="Jurgens J.A."/>
            <person name="Kallen N."/>
            <person name="Kersten P."/>
            <person name="Kohler A."/>
            <person name="Kuees U."/>
            <person name="Kumar T.K.A."/>
            <person name="Kuo A."/>
            <person name="LaButti K."/>
            <person name="Larrondo L.F."/>
            <person name="Lindquist E."/>
            <person name="Ling A."/>
            <person name="Lombard V."/>
            <person name="Lucas S."/>
            <person name="Lundell T."/>
            <person name="Martin R."/>
            <person name="McLaughlin D.J."/>
            <person name="Morgenstern I."/>
            <person name="Morin E."/>
            <person name="Murat C."/>
            <person name="Nagy L.G."/>
            <person name="Nolan M."/>
            <person name="Ohm R.A."/>
            <person name="Patyshakuliyeva A."/>
            <person name="Rokas A."/>
            <person name="Ruiz-Duenas F.J."/>
            <person name="Sabat G."/>
            <person name="Salamov A."/>
            <person name="Samejima M."/>
            <person name="Schmutz J."/>
            <person name="Slot J.C."/>
            <person name="St John F."/>
            <person name="Stenlid J."/>
            <person name="Sun H."/>
            <person name="Sun S."/>
            <person name="Syed K."/>
            <person name="Tsang A."/>
            <person name="Wiebenga A."/>
            <person name="Young D."/>
            <person name="Pisabarro A."/>
            <person name="Eastwood D.C."/>
            <person name="Martin F."/>
            <person name="Cullen D."/>
            <person name="Grigoriev I.V."/>
            <person name="Hibbett D.S."/>
        </authorList>
    </citation>
    <scope>NUCLEOTIDE SEQUENCE [LARGE SCALE GENOMIC DNA]</scope>
    <source>
        <strain evidence="3">RWD-64-598 SS2</strain>
    </source>
</reference>
<organism evidence="2 3">
    <name type="scientific">Coniophora puteana (strain RWD-64-598)</name>
    <name type="common">Brown rot fungus</name>
    <dbReference type="NCBI Taxonomy" id="741705"/>
    <lineage>
        <taxon>Eukaryota</taxon>
        <taxon>Fungi</taxon>
        <taxon>Dikarya</taxon>
        <taxon>Basidiomycota</taxon>
        <taxon>Agaricomycotina</taxon>
        <taxon>Agaricomycetes</taxon>
        <taxon>Agaricomycetidae</taxon>
        <taxon>Boletales</taxon>
        <taxon>Coniophorineae</taxon>
        <taxon>Coniophoraceae</taxon>
        <taxon>Coniophora</taxon>
    </lineage>
</organism>
<feature type="compositionally biased region" description="Polar residues" evidence="1">
    <location>
        <begin position="343"/>
        <end position="366"/>
    </location>
</feature>
<sequence length="1085" mass="119596">MGRPKLYFTEEDRKEARKRWNATHYARTEDAKLLVELVEFRRQKKSDKRTTKSYQRSGPVEVKHDLESDYLLCNRDKIDLGERLFECELEESLLEQALLEKLQQIEDSKQPEEKQAFYRHLLSPSPIPRRSSSTPQASNRFTGASLMAHHPSEAFSSPIWPSSASSSPSNHGDEWQPMVQEPSSICAIPGLELEANGAPSGTSILPPVPNVQDSGEINGWIGRLCEDFIHARSDAQRKNLLDKINAVYEGIGDVMDDAVRVRGYRNPWSQPAKDVRWIVDVNLAVQEVLMTMVFEDAPALALLNTTKSEDKLMTMESYMQVIDFNNANFVAPTQKKRGRKSKSGTPPNDNNVAPTPTTDSVTATADSVETTDLDIATAPAKRKKRWTTPEQLRWLTDRIPSYVEAVTAETTEDFWPELYGDWFIDFPEKPQSLKNLNPATMSKQERLVHRRAIDKRKDQLYSWFRWHTRDDITSSRAIHRASTLLDAIIVPRTRAHSDTEIFTRLYYDDIERELADDPDYPGSAHPLHLQFVRKHAKALLEKEKDNEAIMGAIQGHKDAEADIKAKLDAGEGLAESPEVLATIARNLPDSFRELMALSSEKVTSGHCDGVFYSMIMGCRDPVTGRMTVTSVHLGNGPNGKNFEKDSTHWSKVKKEFNEWVQTATPPKPISNQQKQPTGGNEILCTKSGGKKREHESKEGQSDDEQSSSALYTITEHPTGPEDANMARTGDFSLATPAASLPNPGTTSITTTGGDELVFTQCEPQLIDQSAEQVYTTDLTADFTCQDLSTLFVASQESSRQHPPTSYGASDISTHQQGPPTSFIASDASAHQYPPASLITSDASAHQYSPASLIASDASVHQYPPGSFVASDTSMYHYPATSFNPYNINMHQCQPTSAVAYGSSVPDTTAELDWSWLDDSSFSSLLADTGLAHGNDLSNYSELPPNTPLSLQPSFTPPAASPLVWQQESVQQAVLPAVILSDVAHPSSSSLSALPSPPQSSPGPAASPSLHVPESTCGSLSVHGAGAVVEAPMEHSEGAEPNLYRRSRRPLMPSKQNEINNRIGDATTSTKAKRGAENIEQGSTKK</sequence>
<name>R7SE83_CONPW</name>
<feature type="region of interest" description="Disordered" evidence="1">
    <location>
        <begin position="663"/>
        <end position="707"/>
    </location>
</feature>
<dbReference type="EMBL" id="JH711592">
    <property type="protein sequence ID" value="EIW74483.1"/>
    <property type="molecule type" value="Genomic_DNA"/>
</dbReference>
<keyword evidence="3" id="KW-1185">Reference proteome</keyword>
<protein>
    <submittedName>
        <fullName evidence="2">Uncharacterized protein</fullName>
    </submittedName>
</protein>
<feature type="region of interest" description="Disordered" evidence="1">
    <location>
        <begin position="986"/>
        <end position="1085"/>
    </location>
</feature>
<feature type="region of interest" description="Disordered" evidence="1">
    <location>
        <begin position="156"/>
        <end position="177"/>
    </location>
</feature>